<evidence type="ECO:0000256" key="1">
    <source>
        <dbReference type="ARBA" id="ARBA00004123"/>
    </source>
</evidence>
<dbReference type="InterPro" id="IPR019786">
    <property type="entry name" value="Zinc_finger_PHD-type_CS"/>
</dbReference>
<dbReference type="SUPFAM" id="SSF57903">
    <property type="entry name" value="FYVE/PHD zinc finger"/>
    <property type="match status" value="2"/>
</dbReference>
<gene>
    <name evidence="9" type="ORF">KFE25_011042</name>
</gene>
<dbReference type="GO" id="GO:0048188">
    <property type="term" value="C:Set1C/COMPASS complex"/>
    <property type="evidence" value="ECO:0007669"/>
    <property type="project" value="InterPro"/>
</dbReference>
<dbReference type="InterPro" id="IPR037869">
    <property type="entry name" value="Spp1/CFP1"/>
</dbReference>
<dbReference type="SMART" id="SM00249">
    <property type="entry name" value="PHD"/>
    <property type="match status" value="2"/>
</dbReference>
<name>A0A8J5X5P5_DIALT</name>
<keyword evidence="10" id="KW-1185">Reference proteome</keyword>
<comment type="subcellular location">
    <subcellularLocation>
        <location evidence="1">Nucleus</location>
    </subcellularLocation>
</comment>
<reference evidence="9" key="1">
    <citation type="submission" date="2021-05" db="EMBL/GenBank/DDBJ databases">
        <title>The genome of the haptophyte Pavlova lutheri (Diacronema luteri, Pavlovales) - a model for lipid biosynthesis in eukaryotic algae.</title>
        <authorList>
            <person name="Hulatt C.J."/>
            <person name="Posewitz M.C."/>
        </authorList>
    </citation>
    <scope>NUCLEOTIDE SEQUENCE</scope>
    <source>
        <strain evidence="9">NIVA-4/92</strain>
    </source>
</reference>
<evidence type="ECO:0000259" key="8">
    <source>
        <dbReference type="PROSITE" id="PS50016"/>
    </source>
</evidence>
<dbReference type="Proteomes" id="UP000751190">
    <property type="component" value="Unassembled WGS sequence"/>
</dbReference>
<organism evidence="9 10">
    <name type="scientific">Diacronema lutheri</name>
    <name type="common">Unicellular marine alga</name>
    <name type="synonym">Monochrysis lutheri</name>
    <dbReference type="NCBI Taxonomy" id="2081491"/>
    <lineage>
        <taxon>Eukaryota</taxon>
        <taxon>Haptista</taxon>
        <taxon>Haptophyta</taxon>
        <taxon>Pavlovophyceae</taxon>
        <taxon>Pavlovales</taxon>
        <taxon>Pavlovaceae</taxon>
        <taxon>Diacronema</taxon>
    </lineage>
</organism>
<evidence type="ECO:0000256" key="7">
    <source>
        <dbReference type="SAM" id="MobiDB-lite"/>
    </source>
</evidence>
<keyword evidence="4" id="KW-0862">Zinc</keyword>
<evidence type="ECO:0000313" key="9">
    <source>
        <dbReference type="EMBL" id="KAG8459993.1"/>
    </source>
</evidence>
<evidence type="ECO:0000256" key="5">
    <source>
        <dbReference type="ARBA" id="ARBA00023242"/>
    </source>
</evidence>
<evidence type="ECO:0000313" key="10">
    <source>
        <dbReference type="Proteomes" id="UP000751190"/>
    </source>
</evidence>
<dbReference type="PROSITE" id="PS01359">
    <property type="entry name" value="ZF_PHD_1"/>
    <property type="match status" value="2"/>
</dbReference>
<sequence>MRTRDLEMNAANRPASSSPGKSPRTLRWTPLSKTKRYCTCRQPWASRPMVQCGGRCQNWFHTSCVGLDAADGPEGIVAGSSSQPPYICAQCTAKGGEWLREPTYCVCDQPWGSRFMLECDVCARWFHGSCVGVSRRASLLLAVWHCADCTAAATTSIVPAVPAVRRAPHTAELPPLPADVWARIVGLVPVAERCQSLALVSHQLLAAVDATLECWARLHGIAPAARTGRPSRFTPSGLIASSCPWLHAVQARGCRCCLDAVGEFPCRRDPTVHAAALSTVLPLPKRFLLCRKCARREPLLVRLQLLGYEVATQSLCGKALFPRHFSCALGAAVGGVPDVS</sequence>
<dbReference type="EMBL" id="JAGTXO010000036">
    <property type="protein sequence ID" value="KAG8459993.1"/>
    <property type="molecule type" value="Genomic_DNA"/>
</dbReference>
<dbReference type="InterPro" id="IPR019787">
    <property type="entry name" value="Znf_PHD-finger"/>
</dbReference>
<evidence type="ECO:0000256" key="4">
    <source>
        <dbReference type="ARBA" id="ARBA00022833"/>
    </source>
</evidence>
<dbReference type="Gene3D" id="3.30.40.10">
    <property type="entry name" value="Zinc/RING finger domain, C3HC4 (zinc finger)"/>
    <property type="match status" value="2"/>
</dbReference>
<dbReference type="GO" id="GO:0045893">
    <property type="term" value="P:positive regulation of DNA-templated transcription"/>
    <property type="evidence" value="ECO:0007669"/>
    <property type="project" value="TreeGrafter"/>
</dbReference>
<keyword evidence="3 6" id="KW-0863">Zinc-finger</keyword>
<dbReference type="PROSITE" id="PS50016">
    <property type="entry name" value="ZF_PHD_2"/>
    <property type="match status" value="1"/>
</dbReference>
<keyword evidence="5" id="KW-0539">Nucleus</keyword>
<protein>
    <recommendedName>
        <fullName evidence="8">PHD-type domain-containing protein</fullName>
    </recommendedName>
</protein>
<evidence type="ECO:0000256" key="6">
    <source>
        <dbReference type="PROSITE-ProRule" id="PRU00146"/>
    </source>
</evidence>
<dbReference type="InterPro" id="IPR011011">
    <property type="entry name" value="Znf_FYVE_PHD"/>
</dbReference>
<feature type="domain" description="PHD-type" evidence="8">
    <location>
        <begin position="85"/>
        <end position="152"/>
    </location>
</feature>
<accession>A0A8J5X5P5</accession>
<dbReference type="PANTHER" id="PTHR46174:SF1">
    <property type="entry name" value="CXXC-TYPE ZINC FINGER PROTEIN 1"/>
    <property type="match status" value="1"/>
</dbReference>
<dbReference type="InterPro" id="IPR013083">
    <property type="entry name" value="Znf_RING/FYVE/PHD"/>
</dbReference>
<keyword evidence="2" id="KW-0479">Metal-binding</keyword>
<comment type="caution">
    <text evidence="9">The sequence shown here is derived from an EMBL/GenBank/DDBJ whole genome shotgun (WGS) entry which is preliminary data.</text>
</comment>
<evidence type="ECO:0000256" key="3">
    <source>
        <dbReference type="ARBA" id="ARBA00022771"/>
    </source>
</evidence>
<dbReference type="GO" id="GO:0008270">
    <property type="term" value="F:zinc ion binding"/>
    <property type="evidence" value="ECO:0007669"/>
    <property type="project" value="UniProtKB-KW"/>
</dbReference>
<feature type="region of interest" description="Disordered" evidence="7">
    <location>
        <begin position="1"/>
        <end position="25"/>
    </location>
</feature>
<dbReference type="Pfam" id="PF00628">
    <property type="entry name" value="PHD"/>
    <property type="match status" value="2"/>
</dbReference>
<dbReference type="AlphaFoldDB" id="A0A8J5X5P5"/>
<proteinExistence type="predicted"/>
<dbReference type="PANTHER" id="PTHR46174">
    <property type="entry name" value="CXXC-TYPE ZINC FINGER PROTEIN 1"/>
    <property type="match status" value="1"/>
</dbReference>
<evidence type="ECO:0000256" key="2">
    <source>
        <dbReference type="ARBA" id="ARBA00022723"/>
    </source>
</evidence>
<dbReference type="OrthoDB" id="436852at2759"/>
<dbReference type="InterPro" id="IPR001965">
    <property type="entry name" value="Znf_PHD"/>
</dbReference>